<evidence type="ECO:0000256" key="2">
    <source>
        <dbReference type="ARBA" id="ARBA00009773"/>
    </source>
</evidence>
<feature type="transmembrane region" description="Helical" evidence="8">
    <location>
        <begin position="34"/>
        <end position="51"/>
    </location>
</feature>
<dbReference type="PANTHER" id="PTHR21716">
    <property type="entry name" value="TRANSMEMBRANE PROTEIN"/>
    <property type="match status" value="1"/>
</dbReference>
<keyword evidence="10" id="KW-1185">Reference proteome</keyword>
<evidence type="ECO:0000313" key="10">
    <source>
        <dbReference type="Proteomes" id="UP000241229"/>
    </source>
</evidence>
<dbReference type="Pfam" id="PF01594">
    <property type="entry name" value="AI-2E_transport"/>
    <property type="match status" value="1"/>
</dbReference>
<dbReference type="PROSITE" id="PS51257">
    <property type="entry name" value="PROKAR_LIPOPROTEIN"/>
    <property type="match status" value="1"/>
</dbReference>
<evidence type="ECO:0000313" key="9">
    <source>
        <dbReference type="EMBL" id="PSJ52163.1"/>
    </source>
</evidence>
<feature type="transmembrane region" description="Helical" evidence="8">
    <location>
        <begin position="228"/>
        <end position="251"/>
    </location>
</feature>
<dbReference type="OrthoDB" id="106838at2"/>
<organism evidence="9 10">
    <name type="scientific">Kumtagia ephedrae</name>
    <dbReference type="NCBI Taxonomy" id="2116701"/>
    <lineage>
        <taxon>Bacteria</taxon>
        <taxon>Pseudomonadati</taxon>
        <taxon>Pseudomonadota</taxon>
        <taxon>Alphaproteobacteria</taxon>
        <taxon>Hyphomicrobiales</taxon>
        <taxon>Phyllobacteriaceae</taxon>
        <taxon>Kumtagia</taxon>
    </lineage>
</organism>
<keyword evidence="4" id="KW-1003">Cell membrane</keyword>
<comment type="caution">
    <text evidence="9">The sequence shown here is derived from an EMBL/GenBank/DDBJ whole genome shotgun (WGS) entry which is preliminary data.</text>
</comment>
<keyword evidence="7 8" id="KW-0472">Membrane</keyword>
<keyword evidence="6 8" id="KW-1133">Transmembrane helix</keyword>
<evidence type="ECO:0000256" key="5">
    <source>
        <dbReference type="ARBA" id="ARBA00022692"/>
    </source>
</evidence>
<feature type="transmembrane region" description="Helical" evidence="8">
    <location>
        <begin position="63"/>
        <end position="86"/>
    </location>
</feature>
<feature type="transmembrane region" description="Helical" evidence="8">
    <location>
        <begin position="199"/>
        <end position="222"/>
    </location>
</feature>
<feature type="transmembrane region" description="Helical" evidence="8">
    <location>
        <begin position="149"/>
        <end position="178"/>
    </location>
</feature>
<dbReference type="PANTHER" id="PTHR21716:SF67">
    <property type="entry name" value="TRANSPORT PROTEIN YDIK-RELATED"/>
    <property type="match status" value="1"/>
</dbReference>
<proteinExistence type="inferred from homology"/>
<evidence type="ECO:0000256" key="4">
    <source>
        <dbReference type="ARBA" id="ARBA00022475"/>
    </source>
</evidence>
<dbReference type="Proteomes" id="UP000241229">
    <property type="component" value="Unassembled WGS sequence"/>
</dbReference>
<gene>
    <name evidence="9" type="ORF">C7I84_26570</name>
</gene>
<protein>
    <submittedName>
        <fullName evidence="9">AI-2E family transporter</fullName>
    </submittedName>
</protein>
<dbReference type="EMBL" id="PXYK01000038">
    <property type="protein sequence ID" value="PSJ52163.1"/>
    <property type="molecule type" value="Genomic_DNA"/>
</dbReference>
<dbReference type="RefSeq" id="WP_106775241.1">
    <property type="nucleotide sequence ID" value="NZ_PXYK01000038.1"/>
</dbReference>
<keyword evidence="3" id="KW-0813">Transport</keyword>
<dbReference type="InterPro" id="IPR002549">
    <property type="entry name" value="AI-2E-like"/>
</dbReference>
<comment type="subcellular location">
    <subcellularLocation>
        <location evidence="1">Cell membrane</location>
        <topology evidence="1">Multi-pass membrane protein</topology>
    </subcellularLocation>
</comment>
<feature type="transmembrane region" description="Helical" evidence="8">
    <location>
        <begin position="7"/>
        <end position="28"/>
    </location>
</feature>
<evidence type="ECO:0000256" key="7">
    <source>
        <dbReference type="ARBA" id="ARBA00023136"/>
    </source>
</evidence>
<reference evidence="9 10" key="1">
    <citation type="submission" date="2018-03" db="EMBL/GenBank/DDBJ databases">
        <title>The draft genome of Mesorhizobium sp. 6GN-30.</title>
        <authorList>
            <person name="Liu L."/>
            <person name="Li L."/>
            <person name="Wang T."/>
            <person name="Zhang X."/>
            <person name="Liang L."/>
        </authorList>
    </citation>
    <scope>NUCLEOTIDE SEQUENCE [LARGE SCALE GENOMIC DNA]</scope>
    <source>
        <strain evidence="9 10">6GN30</strain>
    </source>
</reference>
<evidence type="ECO:0000256" key="1">
    <source>
        <dbReference type="ARBA" id="ARBA00004651"/>
    </source>
</evidence>
<evidence type="ECO:0000256" key="6">
    <source>
        <dbReference type="ARBA" id="ARBA00022989"/>
    </source>
</evidence>
<dbReference type="AlphaFoldDB" id="A0A2P7RPM3"/>
<keyword evidence="5 8" id="KW-0812">Transmembrane</keyword>
<evidence type="ECO:0000256" key="8">
    <source>
        <dbReference type="SAM" id="Phobius"/>
    </source>
</evidence>
<name>A0A2P7RPM3_9HYPH</name>
<feature type="transmembrane region" description="Helical" evidence="8">
    <location>
        <begin position="263"/>
        <end position="286"/>
    </location>
</feature>
<evidence type="ECO:0000256" key="3">
    <source>
        <dbReference type="ARBA" id="ARBA00022448"/>
    </source>
</evidence>
<feature type="transmembrane region" description="Helical" evidence="8">
    <location>
        <begin position="306"/>
        <end position="339"/>
    </location>
</feature>
<comment type="similarity">
    <text evidence="2">Belongs to the autoinducer-2 exporter (AI-2E) (TC 2.A.86) family.</text>
</comment>
<dbReference type="GO" id="GO:0005886">
    <property type="term" value="C:plasma membrane"/>
    <property type="evidence" value="ECO:0007669"/>
    <property type="project" value="UniProtKB-SubCell"/>
</dbReference>
<sequence length="349" mass="37170">MMFDRSVEQILGIGALLLLGIGCIVVLWPFLSALIWAAVLCFSTWPIYTWLERLLGGRRTPAALLMTLIVAAVVVAPFAILVATLADSVATVAQAVNNLLEQGPPAPPAWVAEIPFVGERLALYWQGLAYNAPAFLVELTKLIRPATDIAVASGAVLGVGLLELALSVFIAFFFYRYGRQMAASVRGSSERIGGTRARRLLLVAGSTVTGVVYGVIGTAIAQGLLAGLGFWIAGVPQTLLLGFLTFLLSFVPAAPPLVWGSVALWLFFQGEVGWGIFVAGWGLLLVSSIDNLLRPYLLTQANSLPVLLSFFGFLGGILAFGFIGVFLGPVLLAVGYSLFLEWQAADREA</sequence>
<accession>A0A2P7RPM3</accession>